<reference evidence="2 3" key="1">
    <citation type="submission" date="2023-07" db="EMBL/GenBank/DDBJ databases">
        <title>Protaetiibacter sp. nov WY-16 isolated from soil.</title>
        <authorList>
            <person name="Liu B."/>
            <person name="Wan Y."/>
        </authorList>
    </citation>
    <scope>NUCLEOTIDE SEQUENCE [LARGE SCALE GENOMIC DNA]</scope>
    <source>
        <strain evidence="2 3">WY-16</strain>
    </source>
</reference>
<evidence type="ECO:0000313" key="2">
    <source>
        <dbReference type="EMBL" id="MDO7880780.1"/>
    </source>
</evidence>
<keyword evidence="3" id="KW-1185">Reference proteome</keyword>
<evidence type="ECO:0000259" key="1">
    <source>
        <dbReference type="Pfam" id="PF00561"/>
    </source>
</evidence>
<dbReference type="PANTHER" id="PTHR43798:SF5">
    <property type="entry name" value="MONOACYLGLYCEROL LIPASE ABHD6"/>
    <property type="match status" value="1"/>
</dbReference>
<dbReference type="InterPro" id="IPR050266">
    <property type="entry name" value="AB_hydrolase_sf"/>
</dbReference>
<gene>
    <name evidence="2" type="ORF">Q5716_00910</name>
</gene>
<dbReference type="Gene3D" id="3.40.50.1820">
    <property type="entry name" value="alpha/beta hydrolase"/>
    <property type="match status" value="1"/>
</dbReference>
<keyword evidence="2" id="KW-0378">Hydrolase</keyword>
<protein>
    <submittedName>
        <fullName evidence="2">Alpha/beta hydrolase</fullName>
    </submittedName>
</protein>
<dbReference type="GO" id="GO:0016787">
    <property type="term" value="F:hydrolase activity"/>
    <property type="evidence" value="ECO:0007669"/>
    <property type="project" value="UniProtKB-KW"/>
</dbReference>
<proteinExistence type="predicted"/>
<dbReference type="PANTHER" id="PTHR43798">
    <property type="entry name" value="MONOACYLGLYCEROL LIPASE"/>
    <property type="match status" value="1"/>
</dbReference>
<comment type="caution">
    <text evidence="2">The sequence shown here is derived from an EMBL/GenBank/DDBJ whole genome shotgun (WGS) entry which is preliminary data.</text>
</comment>
<accession>A0ABT9BMY2</accession>
<dbReference type="SUPFAM" id="SSF53474">
    <property type="entry name" value="alpha/beta-Hydrolases"/>
    <property type="match status" value="1"/>
</dbReference>
<evidence type="ECO:0000313" key="3">
    <source>
        <dbReference type="Proteomes" id="UP001241072"/>
    </source>
</evidence>
<sequence length="265" mass="27758">MAELLEGTLDRDGATLAYDDRPGSGPAVIAAHGLTSSRAADAAGGVFDWSPVSAGGRRLVRYDARGHGHSTGRPVPADYGWSRLADDLLALLDVVSPNEPVDAIGVSMGAGTILHAIVTRPDRFRRLALVIPPTAWETRAAQSANYRQVASVMREHGVAAVAAAAASLPPLPILDAGGWVLPPSEIDESIAAEVMLGAADADFPSPDAVAGIQQPVLLRPWVGDPGHPVSTAERLHELLPNSTLEVQRTPDDLRGLGARIVDFFS</sequence>
<dbReference type="Pfam" id="PF00561">
    <property type="entry name" value="Abhydrolase_1"/>
    <property type="match status" value="1"/>
</dbReference>
<dbReference type="EMBL" id="JAUQUB010000001">
    <property type="protein sequence ID" value="MDO7880780.1"/>
    <property type="molecule type" value="Genomic_DNA"/>
</dbReference>
<feature type="domain" description="AB hydrolase-1" evidence="1">
    <location>
        <begin position="26"/>
        <end position="137"/>
    </location>
</feature>
<dbReference type="InterPro" id="IPR000073">
    <property type="entry name" value="AB_hydrolase_1"/>
</dbReference>
<dbReference type="Proteomes" id="UP001241072">
    <property type="component" value="Unassembled WGS sequence"/>
</dbReference>
<name>A0ABT9BMY2_9MICO</name>
<dbReference type="InterPro" id="IPR029058">
    <property type="entry name" value="AB_hydrolase_fold"/>
</dbReference>
<organism evidence="2 3">
    <name type="scientific">Antiquaquibacter soli</name>
    <dbReference type="NCBI Taxonomy" id="3064523"/>
    <lineage>
        <taxon>Bacteria</taxon>
        <taxon>Bacillati</taxon>
        <taxon>Actinomycetota</taxon>
        <taxon>Actinomycetes</taxon>
        <taxon>Micrococcales</taxon>
        <taxon>Microbacteriaceae</taxon>
        <taxon>Antiquaquibacter</taxon>
    </lineage>
</organism>
<dbReference type="RefSeq" id="WP_305001209.1">
    <property type="nucleotide sequence ID" value="NZ_JAUQUB010000001.1"/>
</dbReference>